<feature type="region of interest" description="Disordered" evidence="6">
    <location>
        <begin position="233"/>
        <end position="300"/>
    </location>
</feature>
<dbReference type="GO" id="GO:0032807">
    <property type="term" value="C:DNA ligase IV complex"/>
    <property type="evidence" value="ECO:0007669"/>
    <property type="project" value="TreeGrafter"/>
</dbReference>
<protein>
    <submittedName>
        <fullName evidence="7">Uncharacterized protein</fullName>
    </submittedName>
</protein>
<keyword evidence="8" id="KW-1185">Reference proteome</keyword>
<evidence type="ECO:0000256" key="3">
    <source>
        <dbReference type="ARBA" id="ARBA00023204"/>
    </source>
</evidence>
<keyword evidence="4" id="KW-0539">Nucleus</keyword>
<dbReference type="InterPro" id="IPR038051">
    <property type="entry name" value="XRCC4-like_N_sf"/>
</dbReference>
<evidence type="ECO:0000256" key="4">
    <source>
        <dbReference type="ARBA" id="ARBA00023242"/>
    </source>
</evidence>
<evidence type="ECO:0000256" key="6">
    <source>
        <dbReference type="SAM" id="MobiDB-lite"/>
    </source>
</evidence>
<evidence type="ECO:0000313" key="7">
    <source>
        <dbReference type="EMBL" id="CDW73698.1"/>
    </source>
</evidence>
<dbReference type="InterPro" id="IPR052287">
    <property type="entry name" value="NHEJ_factor"/>
</dbReference>
<reference evidence="7 8" key="1">
    <citation type="submission" date="2014-06" db="EMBL/GenBank/DDBJ databases">
        <authorList>
            <person name="Swart Estienne"/>
        </authorList>
    </citation>
    <scope>NUCLEOTIDE SEQUENCE [LARGE SCALE GENOMIC DNA]</scope>
    <source>
        <strain evidence="7 8">130c</strain>
    </source>
</reference>
<keyword evidence="3" id="KW-0234">DNA repair</keyword>
<proteinExistence type="inferred from homology"/>
<name>A0A077ZYT5_STYLE</name>
<dbReference type="Gene3D" id="2.170.210.10">
    <property type="entry name" value="DNA double-strand break repair and VJ recombination XRCC4, N-terminal"/>
    <property type="match status" value="1"/>
</dbReference>
<dbReference type="PANTHER" id="PTHR32235">
    <property type="entry name" value="NON-HOMOLOGOUS END-JOINING FACTOR 1"/>
    <property type="match status" value="1"/>
</dbReference>
<comment type="similarity">
    <text evidence="5">Belongs to the XRCC4-XLF family. XLF subfamily.</text>
</comment>
<dbReference type="GO" id="GO:0045027">
    <property type="term" value="F:DNA end binding"/>
    <property type="evidence" value="ECO:0007669"/>
    <property type="project" value="TreeGrafter"/>
</dbReference>
<dbReference type="EMBL" id="CCKQ01002585">
    <property type="protein sequence ID" value="CDW73698.1"/>
    <property type="molecule type" value="Genomic_DNA"/>
</dbReference>
<keyword evidence="2" id="KW-0227">DNA damage</keyword>
<dbReference type="GO" id="GO:0006303">
    <property type="term" value="P:double-strand break repair via nonhomologous end joining"/>
    <property type="evidence" value="ECO:0007669"/>
    <property type="project" value="TreeGrafter"/>
</dbReference>
<feature type="compositionally biased region" description="Basic residues" evidence="6">
    <location>
        <begin position="233"/>
        <end position="242"/>
    </location>
</feature>
<comment type="subcellular location">
    <subcellularLocation>
        <location evidence="1">Nucleus</location>
    </subcellularLocation>
</comment>
<evidence type="ECO:0000256" key="2">
    <source>
        <dbReference type="ARBA" id="ARBA00022763"/>
    </source>
</evidence>
<organism evidence="7 8">
    <name type="scientific">Stylonychia lemnae</name>
    <name type="common">Ciliate</name>
    <dbReference type="NCBI Taxonomy" id="5949"/>
    <lineage>
        <taxon>Eukaryota</taxon>
        <taxon>Sar</taxon>
        <taxon>Alveolata</taxon>
        <taxon>Ciliophora</taxon>
        <taxon>Intramacronucleata</taxon>
        <taxon>Spirotrichea</taxon>
        <taxon>Stichotrichia</taxon>
        <taxon>Sporadotrichida</taxon>
        <taxon>Oxytrichidae</taxon>
        <taxon>Stylonychinae</taxon>
        <taxon>Stylonychia</taxon>
    </lineage>
</organism>
<gene>
    <name evidence="7" type="primary">Contig16623.g17715</name>
    <name evidence="7" type="ORF">STYLEM_2683</name>
</gene>
<sequence length="300" mass="35859">MYLESLLDVSWYTADSKKPYLIKAGATVKNGYSILITDLESTYFCAETEDYHQLISLIHDAFSKYDSNSTYHFNKVSRDQIYFKLQKQMEIYPFKWEFYCIQIPHDDHVSIIKNFLVAPLISTVNTLEQQYKDKLMTEKEKLKFQCFENDHTIWNKSISVDETLYSDFPQFKQEKSIQQIFSTLQNSRFKSKQSMNNLIDLYGQNKKREYEDLNSKQKLKHLRLDDDEDMKKPKLKKDKVHPRPLLNDLDEGDETDPEEVKRRQEIERKLQKKHQEDSQIAQLSQQDIKKKKPKKNLKFI</sequence>
<evidence type="ECO:0000313" key="8">
    <source>
        <dbReference type="Proteomes" id="UP000039865"/>
    </source>
</evidence>
<feature type="compositionally biased region" description="Basic and acidic residues" evidence="6">
    <location>
        <begin position="258"/>
        <end position="277"/>
    </location>
</feature>
<dbReference type="OrthoDB" id="2155935at2759"/>
<dbReference type="Proteomes" id="UP000039865">
    <property type="component" value="Unassembled WGS sequence"/>
</dbReference>
<evidence type="ECO:0000256" key="5">
    <source>
        <dbReference type="ARBA" id="ARBA00025747"/>
    </source>
</evidence>
<dbReference type="PANTHER" id="PTHR32235:SF1">
    <property type="entry name" value="NON-HOMOLOGOUS END-JOINING FACTOR 1"/>
    <property type="match status" value="1"/>
</dbReference>
<accession>A0A077ZYT5</accession>
<feature type="compositionally biased region" description="Basic residues" evidence="6">
    <location>
        <begin position="289"/>
        <end position="300"/>
    </location>
</feature>
<feature type="compositionally biased region" description="Acidic residues" evidence="6">
    <location>
        <begin position="248"/>
        <end position="257"/>
    </location>
</feature>
<dbReference type="InParanoid" id="A0A077ZYT5"/>
<evidence type="ECO:0000256" key="1">
    <source>
        <dbReference type="ARBA" id="ARBA00004123"/>
    </source>
</evidence>
<dbReference type="AlphaFoldDB" id="A0A077ZYT5"/>